<reference evidence="1 2" key="1">
    <citation type="submission" date="2023-10" db="EMBL/GenBank/DDBJ databases">
        <title>Genomes of two closely related lineages of the louse Polyplax serrata with different host specificities.</title>
        <authorList>
            <person name="Martinu J."/>
            <person name="Tarabai H."/>
            <person name="Stefka J."/>
            <person name="Hypsa V."/>
        </authorList>
    </citation>
    <scope>NUCLEOTIDE SEQUENCE [LARGE SCALE GENOMIC DNA]</scope>
    <source>
        <strain evidence="1">HR10_N</strain>
    </source>
</reference>
<dbReference type="Proteomes" id="UP001372834">
    <property type="component" value="Unassembled WGS sequence"/>
</dbReference>
<dbReference type="EMBL" id="JAWJWE010000009">
    <property type="protein sequence ID" value="KAK6631172.1"/>
    <property type="molecule type" value="Genomic_DNA"/>
</dbReference>
<protein>
    <submittedName>
        <fullName evidence="1">Uncharacterized protein</fullName>
    </submittedName>
</protein>
<comment type="caution">
    <text evidence="1">The sequence shown here is derived from an EMBL/GenBank/DDBJ whole genome shotgun (WGS) entry which is preliminary data.</text>
</comment>
<proteinExistence type="predicted"/>
<gene>
    <name evidence="1" type="ORF">RUM43_014268</name>
</gene>
<evidence type="ECO:0000313" key="2">
    <source>
        <dbReference type="Proteomes" id="UP001372834"/>
    </source>
</evidence>
<evidence type="ECO:0000313" key="1">
    <source>
        <dbReference type="EMBL" id="KAK6631172.1"/>
    </source>
</evidence>
<name>A0AAN8S9J9_POLSC</name>
<dbReference type="AlphaFoldDB" id="A0AAN8S9J9"/>
<organism evidence="1 2">
    <name type="scientific">Polyplax serrata</name>
    <name type="common">Common mouse louse</name>
    <dbReference type="NCBI Taxonomy" id="468196"/>
    <lineage>
        <taxon>Eukaryota</taxon>
        <taxon>Metazoa</taxon>
        <taxon>Ecdysozoa</taxon>
        <taxon>Arthropoda</taxon>
        <taxon>Hexapoda</taxon>
        <taxon>Insecta</taxon>
        <taxon>Pterygota</taxon>
        <taxon>Neoptera</taxon>
        <taxon>Paraneoptera</taxon>
        <taxon>Psocodea</taxon>
        <taxon>Troctomorpha</taxon>
        <taxon>Phthiraptera</taxon>
        <taxon>Anoplura</taxon>
        <taxon>Polyplacidae</taxon>
        <taxon>Polyplax</taxon>
    </lineage>
</organism>
<accession>A0AAN8S9J9</accession>
<sequence>MNTHLISTWISRTMLILQQTVDEEFDLLELLKMMEGQLQGMFPTKMEIVEHQYKTILTPSLANIFQLISYQEVKKLDNKGMPLLLNKSTLKQGQRGMDTKNQKVLIVILNLEWQMFAS</sequence>